<dbReference type="AlphaFoldDB" id="A0A0L6JP19"/>
<dbReference type="OrthoDB" id="2603210at2"/>
<comment type="caution">
    <text evidence="1">The sequence shown here is derived from an EMBL/GenBank/DDBJ whole genome shotgun (WGS) entry which is preliminary data.</text>
</comment>
<dbReference type="Pfam" id="PF11518">
    <property type="entry name" value="DUF3221"/>
    <property type="match status" value="1"/>
</dbReference>
<dbReference type="RefSeq" id="WP_050753450.1">
    <property type="nucleotide sequence ID" value="NZ_JQKC01000087.1"/>
</dbReference>
<keyword evidence="2" id="KW-1185">Reference proteome</keyword>
<accession>A0A0L6JP19</accession>
<dbReference type="EMBL" id="LGTC01000001">
    <property type="protein sequence ID" value="KNY27586.1"/>
    <property type="molecule type" value="Genomic_DNA"/>
</dbReference>
<sequence>MKKLVLIIGIALFITGCNSNKTRDTSTVINTTLESSHLSTPEIQKSLAKNNTQIATTEIKIDGCYVMDRKDNRILIVSTEKQDFSSTGGVKEYYDATWVSNVPSDIEIGQKVQFEIDGVTLTTYPGQAKAKDVSVITIQKPETSNLSVEEALKRTLMSDKVDRNKVLVIKSIKYFKQSDDWQIDLKEALGDKDVSISINDK</sequence>
<dbReference type="Proteomes" id="UP000036923">
    <property type="component" value="Unassembled WGS sequence"/>
</dbReference>
<name>A0A0L6JP19_9FIRM</name>
<gene>
    <name evidence="1" type="ORF">Bccel_2857</name>
</gene>
<evidence type="ECO:0000313" key="1">
    <source>
        <dbReference type="EMBL" id="KNY27586.1"/>
    </source>
</evidence>
<protein>
    <submittedName>
        <fullName evidence="1">Uncharacterized protein</fullName>
    </submittedName>
</protein>
<evidence type="ECO:0000313" key="2">
    <source>
        <dbReference type="Proteomes" id="UP000036923"/>
    </source>
</evidence>
<organism evidence="1 2">
    <name type="scientific">Pseudobacteroides cellulosolvens ATCC 35603 = DSM 2933</name>
    <dbReference type="NCBI Taxonomy" id="398512"/>
    <lineage>
        <taxon>Bacteria</taxon>
        <taxon>Bacillati</taxon>
        <taxon>Bacillota</taxon>
        <taxon>Clostridia</taxon>
        <taxon>Eubacteriales</taxon>
        <taxon>Oscillospiraceae</taxon>
        <taxon>Pseudobacteroides</taxon>
    </lineage>
</organism>
<dbReference type="PROSITE" id="PS51257">
    <property type="entry name" value="PROKAR_LIPOPROTEIN"/>
    <property type="match status" value="1"/>
</dbReference>
<dbReference type="InterPro" id="IPR021598">
    <property type="entry name" value="DUF3221"/>
</dbReference>
<dbReference type="eggNOG" id="ENOG5033DSG">
    <property type="taxonomic scope" value="Bacteria"/>
</dbReference>
<reference evidence="2" key="1">
    <citation type="submission" date="2015-07" db="EMBL/GenBank/DDBJ databases">
        <title>Near-Complete Genome Sequence of the Cellulolytic Bacterium Bacteroides (Pseudobacteroides) cellulosolvens ATCC 35603.</title>
        <authorList>
            <person name="Dassa B."/>
            <person name="Utturkar S.M."/>
            <person name="Klingeman D.M."/>
            <person name="Hurt R.A."/>
            <person name="Keller M."/>
            <person name="Xu J."/>
            <person name="Reddy Y.H.K."/>
            <person name="Borovok I."/>
            <person name="Grinberg I.R."/>
            <person name="Lamed R."/>
            <person name="Zhivin O."/>
            <person name="Bayer E.A."/>
            <person name="Brown S.D."/>
        </authorList>
    </citation>
    <scope>NUCLEOTIDE SEQUENCE [LARGE SCALE GENOMIC DNA]</scope>
    <source>
        <strain evidence="2">DSM 2933</strain>
    </source>
</reference>
<proteinExistence type="predicted"/>